<sequence>MTSHTERRTNPTLLGGQRRQTRDTRLDSGHPPTLVDLMHEGFYALFLVLNGATALSDSEGDGDGDGDAEADAATSSKALAADGAASVAERAAKPGSAIRVGARKSRKRSPFVHNIVSFLADFDREARKLQIPGEDIDAAKFAFCATFDEFMLNSSVSLREACESQPLQLKVFRDQHAGEYFFEQLETLRSKGGMRLQALEVFHMCLLLGFHGRFTEDTIDKLAYITARVGDEIVHIKGKSRGFAPQAERPDQIVNKLRSDLPLWALSAVFALIGLGAYAGLESSLRHSTQDSLAGYTDLVKLAPPPANVTITLP</sequence>
<dbReference type="AlphaFoldDB" id="A0A1I4QRY0"/>
<accession>A0A1I4QRY0</accession>
<dbReference type="PANTHER" id="PTHR38033">
    <property type="entry name" value="MEMBRANE PROTEIN-RELATED"/>
    <property type="match status" value="1"/>
</dbReference>
<dbReference type="InterPro" id="IPR017732">
    <property type="entry name" value="T4/T6SS_DotU"/>
</dbReference>
<dbReference type="Proteomes" id="UP000199470">
    <property type="component" value="Unassembled WGS sequence"/>
</dbReference>
<keyword evidence="4" id="KW-1185">Reference proteome</keyword>
<dbReference type="PANTHER" id="PTHR38033:SF1">
    <property type="entry name" value="DOTU FAMILY TYPE IV_VI SECRETION SYSTEM PROTEIN"/>
    <property type="match status" value="1"/>
</dbReference>
<evidence type="ECO:0000313" key="4">
    <source>
        <dbReference type="Proteomes" id="UP000199470"/>
    </source>
</evidence>
<dbReference type="Pfam" id="PF09850">
    <property type="entry name" value="DotU"/>
    <property type="match status" value="1"/>
</dbReference>
<dbReference type="NCBIfam" id="TIGR03349">
    <property type="entry name" value="IV_VI_DotU"/>
    <property type="match status" value="1"/>
</dbReference>
<dbReference type="STRING" id="758825.SAMN02982985_04025"/>
<dbReference type="EMBL" id="FOTW01000020">
    <property type="protein sequence ID" value="SFM42832.1"/>
    <property type="molecule type" value="Genomic_DNA"/>
</dbReference>
<dbReference type="InterPro" id="IPR038522">
    <property type="entry name" value="T4/T6SS_DotU_sf"/>
</dbReference>
<proteinExistence type="predicted"/>
<feature type="region of interest" description="Disordered" evidence="1">
    <location>
        <begin position="1"/>
        <end position="32"/>
    </location>
</feature>
<reference evidence="3 4" key="1">
    <citation type="submission" date="2016-10" db="EMBL/GenBank/DDBJ databases">
        <authorList>
            <person name="de Groot N.N."/>
        </authorList>
    </citation>
    <scope>NUCLEOTIDE SEQUENCE [LARGE SCALE GENOMIC DNA]</scope>
    <source>
        <strain evidence="3 4">ATCC 43154</strain>
    </source>
</reference>
<gene>
    <name evidence="3" type="ORF">SAMN02982985_04025</name>
</gene>
<name>A0A1I4QRY0_9BURK</name>
<dbReference type="RefSeq" id="WP_245774356.1">
    <property type="nucleotide sequence ID" value="NZ_FOTW01000020.1"/>
</dbReference>
<evidence type="ECO:0000259" key="2">
    <source>
        <dbReference type="Pfam" id="PF09850"/>
    </source>
</evidence>
<organism evidence="3 4">
    <name type="scientific">Rugamonas rubra</name>
    <dbReference type="NCBI Taxonomy" id="758825"/>
    <lineage>
        <taxon>Bacteria</taxon>
        <taxon>Pseudomonadati</taxon>
        <taxon>Pseudomonadota</taxon>
        <taxon>Betaproteobacteria</taxon>
        <taxon>Burkholderiales</taxon>
        <taxon>Oxalobacteraceae</taxon>
        <taxon>Telluria group</taxon>
        <taxon>Rugamonas</taxon>
    </lineage>
</organism>
<evidence type="ECO:0000313" key="3">
    <source>
        <dbReference type="EMBL" id="SFM42832.1"/>
    </source>
</evidence>
<feature type="domain" description="Type IV / VI secretion system DotU" evidence="2">
    <location>
        <begin position="110"/>
        <end position="282"/>
    </location>
</feature>
<dbReference type="Gene3D" id="1.25.40.590">
    <property type="entry name" value="Type IV / VI secretion system, DotU"/>
    <property type="match status" value="1"/>
</dbReference>
<evidence type="ECO:0000256" key="1">
    <source>
        <dbReference type="SAM" id="MobiDB-lite"/>
    </source>
</evidence>
<protein>
    <submittedName>
        <fullName evidence="3">Type VI secretion system protein DotU</fullName>
    </submittedName>
</protein>